<dbReference type="AlphaFoldDB" id="A0A6J6JWE9"/>
<organism evidence="1">
    <name type="scientific">freshwater metagenome</name>
    <dbReference type="NCBI Taxonomy" id="449393"/>
    <lineage>
        <taxon>unclassified sequences</taxon>
        <taxon>metagenomes</taxon>
        <taxon>ecological metagenomes</taxon>
    </lineage>
</organism>
<gene>
    <name evidence="1" type="ORF">UFOPK2162_00385</name>
</gene>
<sequence length="53" mass="5308">MAGAAKVMFTDVLLVLVATTAVGGSGTVGVVNEFESEEGVESPTPLVAITENV</sequence>
<accession>A0A6J6JWE9</accession>
<evidence type="ECO:0000313" key="1">
    <source>
        <dbReference type="EMBL" id="CAB4640323.1"/>
    </source>
</evidence>
<protein>
    <submittedName>
        <fullName evidence="1">Unannotated protein</fullName>
    </submittedName>
</protein>
<proteinExistence type="predicted"/>
<reference evidence="1" key="1">
    <citation type="submission" date="2020-05" db="EMBL/GenBank/DDBJ databases">
        <authorList>
            <person name="Chiriac C."/>
            <person name="Salcher M."/>
            <person name="Ghai R."/>
            <person name="Kavagutti S V."/>
        </authorList>
    </citation>
    <scope>NUCLEOTIDE SEQUENCE</scope>
</reference>
<dbReference type="EMBL" id="CAEZVZ010000035">
    <property type="protein sequence ID" value="CAB4640323.1"/>
    <property type="molecule type" value="Genomic_DNA"/>
</dbReference>
<name>A0A6J6JWE9_9ZZZZ</name>